<feature type="domain" description="Thymidylate kinase-like" evidence="10">
    <location>
        <begin position="8"/>
        <end position="120"/>
    </location>
</feature>
<evidence type="ECO:0000256" key="4">
    <source>
        <dbReference type="ARBA" id="ARBA00022679"/>
    </source>
</evidence>
<dbReference type="RefSeq" id="WP_110554492.1">
    <property type="nucleotide sequence ID" value="NZ_QKNV01000690.1"/>
</dbReference>
<feature type="non-terminal residue" evidence="11">
    <location>
        <position position="124"/>
    </location>
</feature>
<evidence type="ECO:0000256" key="5">
    <source>
        <dbReference type="ARBA" id="ARBA00022727"/>
    </source>
</evidence>
<comment type="caution">
    <text evidence="11">The sequence shown here is derived from an EMBL/GenBank/DDBJ whole genome shotgun (WGS) entry which is preliminary data.</text>
</comment>
<organism evidence="11 12">
    <name type="scientific">Modestobacter versicolor</name>
    <dbReference type="NCBI Taxonomy" id="429133"/>
    <lineage>
        <taxon>Bacteria</taxon>
        <taxon>Bacillati</taxon>
        <taxon>Actinomycetota</taxon>
        <taxon>Actinomycetes</taxon>
        <taxon>Geodermatophilales</taxon>
        <taxon>Geodermatophilaceae</taxon>
        <taxon>Modestobacter</taxon>
    </lineage>
</organism>
<dbReference type="InterPro" id="IPR039430">
    <property type="entry name" value="Thymidylate_kin-like_dom"/>
</dbReference>
<dbReference type="EC" id="2.7.4.9" evidence="2"/>
<evidence type="ECO:0000256" key="7">
    <source>
        <dbReference type="ARBA" id="ARBA00022777"/>
    </source>
</evidence>
<protein>
    <recommendedName>
        <fullName evidence="3">Thymidylate kinase</fullName>
        <ecNumber evidence="2">2.7.4.9</ecNumber>
    </recommendedName>
</protein>
<name>A0A323V3U4_9ACTN</name>
<dbReference type="Pfam" id="PF02223">
    <property type="entry name" value="Thymidylate_kin"/>
    <property type="match status" value="1"/>
</dbReference>
<evidence type="ECO:0000256" key="2">
    <source>
        <dbReference type="ARBA" id="ARBA00012980"/>
    </source>
</evidence>
<dbReference type="InterPro" id="IPR018094">
    <property type="entry name" value="Thymidylate_kinase"/>
</dbReference>
<evidence type="ECO:0000256" key="1">
    <source>
        <dbReference type="ARBA" id="ARBA00009776"/>
    </source>
</evidence>
<keyword evidence="7 11" id="KW-0418">Kinase</keyword>
<keyword evidence="8" id="KW-0067">ATP-binding</keyword>
<dbReference type="GO" id="GO:0004798">
    <property type="term" value="F:dTMP kinase activity"/>
    <property type="evidence" value="ECO:0007669"/>
    <property type="project" value="UniProtKB-EC"/>
</dbReference>
<dbReference type="OrthoDB" id="9774907at2"/>
<dbReference type="GO" id="GO:0006233">
    <property type="term" value="P:dTDP biosynthetic process"/>
    <property type="evidence" value="ECO:0007669"/>
    <property type="project" value="InterPro"/>
</dbReference>
<sequence length="124" mass="13504">MSGNFIVIEGLEGAGKSTAVATITNWLKGRGISYRETREPGGTPLAEAIREVVKNDWQEQVTPIAELLMMYAARVQLVHNVIQPALAAGMWVVGDRHDLSSRAYQGGGRELGDSTLQQLKKLTL</sequence>
<evidence type="ECO:0000256" key="8">
    <source>
        <dbReference type="ARBA" id="ARBA00022840"/>
    </source>
</evidence>
<proteinExistence type="inferred from homology"/>
<dbReference type="AlphaFoldDB" id="A0A323V3U4"/>
<evidence type="ECO:0000259" key="10">
    <source>
        <dbReference type="Pfam" id="PF02223"/>
    </source>
</evidence>
<comment type="similarity">
    <text evidence="1">Belongs to the thymidylate kinase family.</text>
</comment>
<dbReference type="Proteomes" id="UP000247602">
    <property type="component" value="Unassembled WGS sequence"/>
</dbReference>
<comment type="catalytic activity">
    <reaction evidence="9">
        <text>dTMP + ATP = dTDP + ADP</text>
        <dbReference type="Rhea" id="RHEA:13517"/>
        <dbReference type="ChEBI" id="CHEBI:30616"/>
        <dbReference type="ChEBI" id="CHEBI:58369"/>
        <dbReference type="ChEBI" id="CHEBI:63528"/>
        <dbReference type="ChEBI" id="CHEBI:456216"/>
        <dbReference type="EC" id="2.7.4.9"/>
    </reaction>
</comment>
<dbReference type="Gene3D" id="3.40.50.300">
    <property type="entry name" value="P-loop containing nucleotide triphosphate hydrolases"/>
    <property type="match status" value="1"/>
</dbReference>
<evidence type="ECO:0000313" key="11">
    <source>
        <dbReference type="EMBL" id="PZA18753.1"/>
    </source>
</evidence>
<dbReference type="PANTHER" id="PTHR10344">
    <property type="entry name" value="THYMIDYLATE KINASE"/>
    <property type="match status" value="1"/>
</dbReference>
<dbReference type="GO" id="GO:0005829">
    <property type="term" value="C:cytosol"/>
    <property type="evidence" value="ECO:0007669"/>
    <property type="project" value="TreeGrafter"/>
</dbReference>
<reference evidence="11 12" key="1">
    <citation type="submission" date="2018-06" db="EMBL/GenBank/DDBJ databases">
        <title>Draft genome sequence of Modestobacter versicolor CP153-2.</title>
        <authorList>
            <person name="Gundlapally S.R."/>
        </authorList>
    </citation>
    <scope>NUCLEOTIDE SEQUENCE [LARGE SCALE GENOMIC DNA]</scope>
    <source>
        <strain evidence="11 12">CP153-2</strain>
    </source>
</reference>
<gene>
    <name evidence="11" type="primary">tmk</name>
    <name evidence="11" type="ORF">DMO24_24420</name>
</gene>
<accession>A0A323V3U4</accession>
<keyword evidence="4" id="KW-0808">Transferase</keyword>
<dbReference type="InterPro" id="IPR018095">
    <property type="entry name" value="Thymidylate_kin_CS"/>
</dbReference>
<evidence type="ECO:0000256" key="3">
    <source>
        <dbReference type="ARBA" id="ARBA00017144"/>
    </source>
</evidence>
<dbReference type="GO" id="GO:0006227">
    <property type="term" value="P:dUDP biosynthetic process"/>
    <property type="evidence" value="ECO:0007669"/>
    <property type="project" value="TreeGrafter"/>
</dbReference>
<keyword evidence="12" id="KW-1185">Reference proteome</keyword>
<evidence type="ECO:0000313" key="12">
    <source>
        <dbReference type="Proteomes" id="UP000247602"/>
    </source>
</evidence>
<evidence type="ECO:0000256" key="6">
    <source>
        <dbReference type="ARBA" id="ARBA00022741"/>
    </source>
</evidence>
<dbReference type="CDD" id="cd01672">
    <property type="entry name" value="TMPK"/>
    <property type="match status" value="1"/>
</dbReference>
<dbReference type="SUPFAM" id="SSF52540">
    <property type="entry name" value="P-loop containing nucleoside triphosphate hydrolases"/>
    <property type="match status" value="1"/>
</dbReference>
<dbReference type="PANTHER" id="PTHR10344:SF4">
    <property type="entry name" value="UMP-CMP KINASE 2, MITOCHONDRIAL"/>
    <property type="match status" value="1"/>
</dbReference>
<dbReference type="InterPro" id="IPR027417">
    <property type="entry name" value="P-loop_NTPase"/>
</dbReference>
<dbReference type="EMBL" id="QKNV01000690">
    <property type="protein sequence ID" value="PZA18753.1"/>
    <property type="molecule type" value="Genomic_DNA"/>
</dbReference>
<dbReference type="GO" id="GO:0006235">
    <property type="term" value="P:dTTP biosynthetic process"/>
    <property type="evidence" value="ECO:0007669"/>
    <property type="project" value="TreeGrafter"/>
</dbReference>
<evidence type="ECO:0000256" key="9">
    <source>
        <dbReference type="ARBA" id="ARBA00048743"/>
    </source>
</evidence>
<keyword evidence="5" id="KW-0545">Nucleotide biosynthesis</keyword>
<keyword evidence="6" id="KW-0547">Nucleotide-binding</keyword>
<dbReference type="NCBIfam" id="TIGR00041">
    <property type="entry name" value="DTMP_kinase"/>
    <property type="match status" value="1"/>
</dbReference>
<dbReference type="GO" id="GO:0005524">
    <property type="term" value="F:ATP binding"/>
    <property type="evidence" value="ECO:0007669"/>
    <property type="project" value="UniProtKB-KW"/>
</dbReference>
<dbReference type="PROSITE" id="PS01331">
    <property type="entry name" value="THYMIDYLATE_KINASE"/>
    <property type="match status" value="1"/>
</dbReference>